<evidence type="ECO:0000313" key="3">
    <source>
        <dbReference type="Proteomes" id="UP000720344"/>
    </source>
</evidence>
<evidence type="ECO:0000259" key="1">
    <source>
        <dbReference type="Pfam" id="PF07157"/>
    </source>
</evidence>
<organism evidence="2 3">
    <name type="scientific">Rhodocyclus gracilis</name>
    <dbReference type="NCBI Taxonomy" id="2929842"/>
    <lineage>
        <taxon>Bacteria</taxon>
        <taxon>Pseudomonadati</taxon>
        <taxon>Pseudomonadota</taxon>
        <taxon>Betaproteobacteria</taxon>
        <taxon>Rhodocyclales</taxon>
        <taxon>Rhodocyclaceae</taxon>
        <taxon>Rhodocyclus</taxon>
    </lineage>
</organism>
<comment type="caution">
    <text evidence="2">The sequence shown here is derived from an EMBL/GenBank/DDBJ whole genome shotgun (WGS) entry which is preliminary data.</text>
</comment>
<dbReference type="EMBL" id="JAATWB010000001">
    <property type="protein sequence ID" value="NJA87708.1"/>
    <property type="molecule type" value="Genomic_DNA"/>
</dbReference>
<dbReference type="Pfam" id="PF07157">
    <property type="entry name" value="DNA_circ_N"/>
    <property type="match status" value="1"/>
</dbReference>
<evidence type="ECO:0000313" key="2">
    <source>
        <dbReference type="EMBL" id="NJA87708.1"/>
    </source>
</evidence>
<proteinExistence type="predicted"/>
<sequence length="385" mass="41377">MPWTDRMSRASLRGFEFLTDSHDAKGGRRLVVHEYPGKDEPNVQDMGGKSWDWRLNAYFIGPDYDLERNGFLVKLAEPGAAWLTHPWLGLLWVRVHTWSVHESTDKGGYCTIAIEFVPGGETIQPVPDRVDVAFDRTRQLADAAVDDFSLEPMSADGMTAFIAAVQQKLEVLRQAISLATLPLTWASQIMGLIDGVKGDLATLMGMPAAYASALRSLSQVLGGGADSSGLSDTERPRVVAGIAGAAMNKSTTTLTGAAAADGAVRRNLLREDALRSRLLVTAAAQVAMADYRAEADRDAALESVLSAIDALLPSLPDPVFQAAAATRAALYEALLAQDLKPAAYRDVTVALPAVVLAHRLGVDEAVFLARNAVRHPLFVKGRVYG</sequence>
<dbReference type="Proteomes" id="UP000720344">
    <property type="component" value="Unassembled WGS sequence"/>
</dbReference>
<protein>
    <recommendedName>
        <fullName evidence="1">DNA circulation N-terminal domain-containing protein</fullName>
    </recommendedName>
</protein>
<dbReference type="InterPro" id="IPR009826">
    <property type="entry name" value="DNA_circ_N"/>
</dbReference>
<gene>
    <name evidence="2" type="ORF">HCX48_00505</name>
</gene>
<feature type="domain" description="DNA circulation N-terminal" evidence="1">
    <location>
        <begin position="8"/>
        <end position="91"/>
    </location>
</feature>
<accession>A0ABX0WH18</accession>
<keyword evidence="3" id="KW-1185">Reference proteome</keyword>
<name>A0ABX0WH18_9RHOO</name>
<reference evidence="3" key="1">
    <citation type="submission" date="2020-03" db="EMBL/GenBank/DDBJ databases">
        <title>Whole-genome sequence of the purple nonsulfur bacterium Rhodocyclus tenuis DSM112.</title>
        <authorList>
            <person name="Kyndt J.A."/>
            <person name="Meyer T.E."/>
        </authorList>
    </citation>
    <scope>NUCLEOTIDE SEQUENCE [LARGE SCALE GENOMIC DNA]</scope>
    <source>
        <strain evidence="3">DSM 112</strain>
    </source>
</reference>